<feature type="region of interest" description="Disordered" evidence="1">
    <location>
        <begin position="835"/>
        <end position="857"/>
    </location>
</feature>
<organism evidence="2 3">
    <name type="scientific">Mucilaginibacter xinganensis</name>
    <dbReference type="NCBI Taxonomy" id="1234841"/>
    <lineage>
        <taxon>Bacteria</taxon>
        <taxon>Pseudomonadati</taxon>
        <taxon>Bacteroidota</taxon>
        <taxon>Sphingobacteriia</taxon>
        <taxon>Sphingobacteriales</taxon>
        <taxon>Sphingobacteriaceae</taxon>
        <taxon>Mucilaginibacter</taxon>
    </lineage>
</organism>
<dbReference type="Proteomes" id="UP000215002">
    <property type="component" value="Chromosome"/>
</dbReference>
<evidence type="ECO:0000256" key="1">
    <source>
        <dbReference type="SAM" id="MobiDB-lite"/>
    </source>
</evidence>
<dbReference type="EMBL" id="CP022743">
    <property type="protein sequence ID" value="ASU32558.1"/>
    <property type="molecule type" value="Genomic_DNA"/>
</dbReference>
<evidence type="ECO:0000313" key="2">
    <source>
        <dbReference type="EMBL" id="ASU32558.1"/>
    </source>
</evidence>
<gene>
    <name evidence="2" type="ORF">MuYL_0655</name>
</gene>
<dbReference type="RefSeq" id="WP_157740564.1">
    <property type="nucleotide sequence ID" value="NZ_CP022743.1"/>
</dbReference>
<name>A0A223NSC7_9SPHI</name>
<accession>A0A223NSC7</accession>
<dbReference type="Gene3D" id="2.60.40.10">
    <property type="entry name" value="Immunoglobulins"/>
    <property type="match status" value="1"/>
</dbReference>
<dbReference type="KEGG" id="muc:MuYL_0655"/>
<reference evidence="2 3" key="1">
    <citation type="submission" date="2017-08" db="EMBL/GenBank/DDBJ databases">
        <title>Complete genome sequence of Mucilaginibacter sp. strain BJC16-A31.</title>
        <authorList>
            <consortium name="Henan University of Science and Technology"/>
            <person name="You X."/>
        </authorList>
    </citation>
    <scope>NUCLEOTIDE SEQUENCE [LARGE SCALE GENOMIC DNA]</scope>
    <source>
        <strain evidence="2 3">BJC16-A31</strain>
    </source>
</reference>
<dbReference type="OrthoDB" id="1521695at2"/>
<sequence length="2389" mass="260602">MLLLISTTTSAYALLTPSVNVTVNVFPPYSPYYSDYYGVNASKVAITVQNLTGRVLKIKLAGQLTGKGNNVRLATYTNYVPLQAIILAPFEIKQLNGTALKNIFDVNAISVTGIDKAKLAVSSRLPEGDYDLCLQAVDYANPQNVLSSNAASCSPISIIYPEAPQLAAPANASTVSATNPQSIIFNWFNANLVPVGTVYNITMAEMPDIAVNPTQVLNATALPLLSQNVSGLSYFYNVLNLQLKPGKRYAWRVTASDPSGKTIFKNNGVSAASYFTYGENKPSPTTDNGQIANNLNVVSPSCGIKNPTVIIGQHSDLKVAWLWREQIESIKKFDTLDAQLVNHYTQMATANGMVKIQRYKIDFLRVTDFGKIKKEHPVITFTTNAPVQNFSLSQADAVAKGFVTGEKYQVTVTAYDNNLNVLDKTTSCEWMLLDEGAERTPQLNISGRLAYTLDKSRYFGANNTSITLQIVNSSTVKTIDQAKQYVSVTTDDAGNFTAKLTLSASDTGRKNVLVRINSPYYKPLDNNGTYVIPSLRYVTSNNKVMPLQDTLRLGDVNTQAYTNKLTVHLTKGFPKKISEADYKNVFGTTSDFNLDIPVDNFTVDPLGRIPDGTHVILFRKKKSNNIPYFETDAKRRPLDKNGYIVVADEVTQGGAAGNSNVVFTNMLCNFYEGDEYYVKAIIPDTGSNIKEQLAGPEVLYRFNPEVKPTDLSFNSNLAYNIISQKPPVSHVRGKVMYQWPSLPGVLHPYANQEVYIKLGVDYNTNTDPCSVVKWTQTFTGYKGKPMTLPWEPAQQQEHIIMGQGVTDANGNFDIEVFTPYKMGVIDGVKATPTGENGCKQTKTPVDNNGDDPARKQTDGYKKVDVLGKGGPVEQGGGGVQIGVSFSELAKTPADIPVNSGLVQLDKDAGQSVGAADIPAAKGVSKGPSADTGEQPEAIIAGDPGSSVERFFYIDIPKIKTSKYGSPVISDHFVVQPFQTTDLGVIKSDVFELTDTRVHLNVLGVNPKDDNAVADAAMLVQNAKMVIYRRSDAPKLEFMPDGEGSFTHPKKPLISPVFAKDPNAQKVEWVIDTTFTFNQYQMASLAKQRMVIDPDQYQIQVSPSPEGNEGYFFPVSVPLPKIPNGAYYEMRKPIEVSIVSSFSRISGRLMNNGVSPIPNAKVKMSVLFGPKIDLVTDANGYFEYSDFQSNDFFWTDGQYVTLLADVPGYTQVSYANGTLKAVGHNYYYEIKMKPNKVLMFKTKDAYTNANVPGYVTGGDSTIKNNNNFLQAYFVPVPDKGDHLLTIYPVDPAYFEETYTQHDADNVPLIKMYKRHHRMQFHLHVPFTDIDVTTFKILINNKQYLPVYDKPNKTISFDFENISVNNYTIQILDQAKQGYIPQIFNLTNDESRLPVVYEVEIGYGATISGYVKLDGNAVSNARVYIDYNGEYVSDYDPTKKGGTVSNAALEARTDNNGYYTISGVPIAAGYNQVEMHATIDNKVVSGVTQFFTYDNKGRKDANFDLSTFANAPDIKDIWGFPIAIERAKPVAVNQYLVDGIVDLGTNNNSPFKMIGGTTKIRVTAVLYGLKNGKYEPQLDNVPLNGYANLKLNYLDRYNVKLESANTYKGQSVSLALVPTGTGGAIKGNVSITDNSFNFPSSYLSFEDKDTKLPIPFYLYDKSAGNRPKIMPQIPAIFNTAATNINYYLSDAALDSLSFSFIGFEKTKADPANSYIDRKTKQIHLDVTVKGKVPHSDQGFVRVHIKDLVLDGDSIRTSQGTEPLVVNLQSWQLIVNKWSVDPHFGGIISHTGMIKTGVIDVPVGLFNLRGDLCVIDSFKVKNLALGGILNLTNVQEQYTHLLWDAACGSDHSGHWRLSAATPDKSPAATIPIPEIPGKIGATNLNVDYFQLVSFNNENLVSLSPSSGMKLYNNNKFTFNPKSVTSANGSFSLTGDANIDVPRLGTSPLSLLYTANNDGTLKMDAGSFDPIKFEGLGYVQFTSDKGAKFIASPEKNYVTTIAGTVVEPGKFNPIPCVLSFGASVGANGTDGPGDPNLGKIVLNQGYKLNMDGDGPATDDNVSITIGDEDKNNMHVDNVTKDWTTLEFYGQMNDPKSNSVAKGGAPMSSTPSYYDFQVLGALQINTKGMKMDKISTPLGDLDLAYDFATKELHGDLKMNNVKFGTYEFTGDMQMNMGPPGMQIFGNGSLNTGKLFVDGFGIINIGVIFGNRPIDAATENTVLKYSTAKNNKCWLDDNKSDFKGFFLTGGLEVLHETDAANFAIASVYFEATVAVEASVGANFSKGNYMALLGAHAQVDAGMLSMTGTTVKGGLKAHLTAEATYSPNGFAINGDAGVTITITIGQYIPFLGTKTVTTTKGAKALFGYGGGQPTHMDFSLDDDGNTVSCAEITPTP</sequence>
<proteinExistence type="predicted"/>
<keyword evidence="3" id="KW-1185">Reference proteome</keyword>
<feature type="region of interest" description="Disordered" evidence="1">
    <location>
        <begin position="919"/>
        <end position="940"/>
    </location>
</feature>
<evidence type="ECO:0000313" key="3">
    <source>
        <dbReference type="Proteomes" id="UP000215002"/>
    </source>
</evidence>
<protein>
    <submittedName>
        <fullName evidence="2">Uncharacterized protein</fullName>
    </submittedName>
</protein>
<dbReference type="InterPro" id="IPR013783">
    <property type="entry name" value="Ig-like_fold"/>
</dbReference>